<dbReference type="Proteomes" id="UP000037558">
    <property type="component" value="Unassembled WGS sequence"/>
</dbReference>
<dbReference type="AlphaFoldDB" id="A0A0M0LAG2"/>
<dbReference type="PANTHER" id="PTHR43415:SF4">
    <property type="entry name" value="N-ACETYLTRANSFERASE DOMAIN-CONTAINING PROTEIN"/>
    <property type="match status" value="1"/>
</dbReference>
<dbReference type="InterPro" id="IPR000182">
    <property type="entry name" value="GNAT_dom"/>
</dbReference>
<evidence type="ECO:0000313" key="3">
    <source>
        <dbReference type="Proteomes" id="UP000037558"/>
    </source>
</evidence>
<dbReference type="Gene3D" id="3.40.630.30">
    <property type="match status" value="1"/>
</dbReference>
<feature type="domain" description="N-acetyltransferase" evidence="1">
    <location>
        <begin position="13"/>
        <end position="180"/>
    </location>
</feature>
<evidence type="ECO:0000313" key="2">
    <source>
        <dbReference type="EMBL" id="KOO47638.1"/>
    </source>
</evidence>
<reference evidence="3" key="1">
    <citation type="submission" date="2015-08" db="EMBL/GenBank/DDBJ databases">
        <title>Fjat-14210 dsm16467.</title>
        <authorList>
            <person name="Liu B."/>
            <person name="Wang J."/>
            <person name="Zhu Y."/>
            <person name="Liu G."/>
            <person name="Chen Q."/>
            <person name="Chen Z."/>
            <person name="Lan J."/>
            <person name="Che J."/>
            <person name="Ge C."/>
            <person name="Shi H."/>
            <person name="Pan Z."/>
            <person name="Liu X."/>
        </authorList>
    </citation>
    <scope>NUCLEOTIDE SEQUENCE [LARGE SCALE GENOMIC DNA]</scope>
    <source>
        <strain evidence="3">DSM 16467</strain>
    </source>
</reference>
<gene>
    <name evidence="2" type="ORF">AMD01_06280</name>
</gene>
<dbReference type="GO" id="GO:0016747">
    <property type="term" value="F:acyltransferase activity, transferring groups other than amino-acyl groups"/>
    <property type="evidence" value="ECO:0007669"/>
    <property type="project" value="InterPro"/>
</dbReference>
<name>A0A0M0LAG2_9BACI</name>
<dbReference type="PANTHER" id="PTHR43415">
    <property type="entry name" value="SPERMIDINE N(1)-ACETYLTRANSFERASE"/>
    <property type="match status" value="1"/>
</dbReference>
<accession>A0A0M0LAG2</accession>
<dbReference type="SUPFAM" id="SSF55729">
    <property type="entry name" value="Acyl-CoA N-acyltransferases (Nat)"/>
    <property type="match status" value="1"/>
</dbReference>
<dbReference type="Pfam" id="PF13302">
    <property type="entry name" value="Acetyltransf_3"/>
    <property type="match status" value="1"/>
</dbReference>
<sequence length="196" mass="23660">MKQYRLRIEGQKVALRDLTERDVRKMYYWNYEADDQEHHKWNGPYYKLKNKTPDEFLEGFRMRLQESETDQARSIMVIEADQQLIGIVSRYWEDQVTNWVESGIVIFDSSYWSGGYGTEAFQLWTDYLFEHMNIVRLGISTWSGNVRMMNLARKIGMVEEGRIRKARIVEGEYYDSIKMGMLREEWERLRTYEMTN</sequence>
<proteinExistence type="predicted"/>
<dbReference type="OrthoDB" id="9795206at2"/>
<protein>
    <submittedName>
        <fullName evidence="2">GNAT family acetyltransferase</fullName>
    </submittedName>
</protein>
<dbReference type="RefSeq" id="WP_053400549.1">
    <property type="nucleotide sequence ID" value="NZ_JAMAUM010000013.1"/>
</dbReference>
<dbReference type="STRING" id="284581.AMD01_06280"/>
<keyword evidence="3" id="KW-1185">Reference proteome</keyword>
<keyword evidence="2" id="KW-0808">Transferase</keyword>
<dbReference type="PATRIC" id="fig|284581.3.peg.4657"/>
<dbReference type="PROSITE" id="PS51186">
    <property type="entry name" value="GNAT"/>
    <property type="match status" value="1"/>
</dbReference>
<evidence type="ECO:0000259" key="1">
    <source>
        <dbReference type="PROSITE" id="PS51186"/>
    </source>
</evidence>
<dbReference type="InterPro" id="IPR016181">
    <property type="entry name" value="Acyl_CoA_acyltransferase"/>
</dbReference>
<dbReference type="EMBL" id="LILC01000007">
    <property type="protein sequence ID" value="KOO47638.1"/>
    <property type="molecule type" value="Genomic_DNA"/>
</dbReference>
<organism evidence="2 3">
    <name type="scientific">Priestia koreensis</name>
    <dbReference type="NCBI Taxonomy" id="284581"/>
    <lineage>
        <taxon>Bacteria</taxon>
        <taxon>Bacillati</taxon>
        <taxon>Bacillota</taxon>
        <taxon>Bacilli</taxon>
        <taxon>Bacillales</taxon>
        <taxon>Bacillaceae</taxon>
        <taxon>Priestia</taxon>
    </lineage>
</organism>
<comment type="caution">
    <text evidence="2">The sequence shown here is derived from an EMBL/GenBank/DDBJ whole genome shotgun (WGS) entry which is preliminary data.</text>
</comment>